<evidence type="ECO:0000256" key="5">
    <source>
        <dbReference type="ARBA" id="ARBA00022723"/>
    </source>
</evidence>
<dbReference type="InterPro" id="IPR000086">
    <property type="entry name" value="NUDIX_hydrolase_dom"/>
</dbReference>
<evidence type="ECO:0000256" key="4">
    <source>
        <dbReference type="ARBA" id="ARBA00012381"/>
    </source>
</evidence>
<dbReference type="NCBIfam" id="NF001299">
    <property type="entry name" value="PRK00241.1"/>
    <property type="match status" value="1"/>
</dbReference>
<evidence type="ECO:0000256" key="6">
    <source>
        <dbReference type="ARBA" id="ARBA00022801"/>
    </source>
</evidence>
<feature type="domain" description="Nudix hydrolase" evidence="10">
    <location>
        <begin position="176"/>
        <end position="300"/>
    </location>
</feature>
<dbReference type="RefSeq" id="WP_302265614.1">
    <property type="nucleotide sequence ID" value="NZ_BAAAWO010000001.1"/>
</dbReference>
<keyword evidence="7" id="KW-0460">Magnesium</keyword>
<keyword evidence="5" id="KW-0479">Metal-binding</keyword>
<dbReference type="PANTHER" id="PTHR42904:SF6">
    <property type="entry name" value="NAD-CAPPED RNA HYDROLASE NUDT12"/>
    <property type="match status" value="1"/>
</dbReference>
<dbReference type="Proteomes" id="UP001183817">
    <property type="component" value="Unassembled WGS sequence"/>
</dbReference>
<dbReference type="InterPro" id="IPR049734">
    <property type="entry name" value="NudC-like_C"/>
</dbReference>
<dbReference type="Pfam" id="PF00293">
    <property type="entry name" value="NUDIX"/>
    <property type="match status" value="1"/>
</dbReference>
<proteinExistence type="inferred from homology"/>
<sequence length="321" mass="34311">MSDTVQNPVTSFPALGALPLARATTDRGCERRTDEGWLDVLRADPATRHLVLVGGRARVLDGELVLIELAAVPAGGTEIYLGFDGTSEIVLHSFHDAPVTSDGQPSAGSTDPEQWLGLRDVAAGLGARDAGLFVEAVAIANWNHAVNFCPRCGGKLDLRASGWVKHCPAEDLEHFPRTDPAVIVAITDEDDRLLLGANKAWGGTRFSTLAGFVEPGESLESAVIREVAEESGVVVRNPRYMGSQPWPFPRSLMLGFTATAVGTELVPDGEEIIDLRWFTREELAEAVRSGSIGVPTGTSIASALVEHWYGGVLPEPERLAN</sequence>
<dbReference type="Gene3D" id="3.90.79.10">
    <property type="entry name" value="Nucleoside Triphosphate Pyrophosphohydrolase"/>
    <property type="match status" value="1"/>
</dbReference>
<protein>
    <recommendedName>
        <fullName evidence="4">NAD(+) diphosphatase</fullName>
        <ecNumber evidence="4">3.6.1.22</ecNumber>
    </recommendedName>
</protein>
<evidence type="ECO:0000313" key="12">
    <source>
        <dbReference type="Proteomes" id="UP001183817"/>
    </source>
</evidence>
<dbReference type="InterPro" id="IPR050241">
    <property type="entry name" value="NAD-cap_RNA_hydrolase_NudC"/>
</dbReference>
<dbReference type="PROSITE" id="PS00893">
    <property type="entry name" value="NUDIX_BOX"/>
    <property type="match status" value="1"/>
</dbReference>
<evidence type="ECO:0000259" key="10">
    <source>
        <dbReference type="PROSITE" id="PS51462"/>
    </source>
</evidence>
<evidence type="ECO:0000256" key="1">
    <source>
        <dbReference type="ARBA" id="ARBA00001946"/>
    </source>
</evidence>
<dbReference type="EMBL" id="JAVDYI010000001">
    <property type="protein sequence ID" value="MDR7360142.1"/>
    <property type="molecule type" value="Genomic_DNA"/>
</dbReference>
<evidence type="ECO:0000256" key="7">
    <source>
        <dbReference type="ARBA" id="ARBA00022842"/>
    </source>
</evidence>
<keyword evidence="12" id="KW-1185">Reference proteome</keyword>
<comment type="cofactor">
    <cofactor evidence="1">
        <name>Mg(2+)</name>
        <dbReference type="ChEBI" id="CHEBI:18420"/>
    </cofactor>
</comment>
<dbReference type="Gene3D" id="3.90.79.20">
    <property type="match status" value="1"/>
</dbReference>
<dbReference type="EC" id="3.6.1.22" evidence="4"/>
<evidence type="ECO:0000256" key="3">
    <source>
        <dbReference type="ARBA" id="ARBA00009595"/>
    </source>
</evidence>
<comment type="similarity">
    <text evidence="3">Belongs to the Nudix hydrolase family. NudC subfamily.</text>
</comment>
<reference evidence="11 12" key="1">
    <citation type="submission" date="2023-07" db="EMBL/GenBank/DDBJ databases">
        <title>Sequencing the genomes of 1000 actinobacteria strains.</title>
        <authorList>
            <person name="Klenk H.-P."/>
        </authorList>
    </citation>
    <scope>NUCLEOTIDE SEQUENCE [LARGE SCALE GENOMIC DNA]</scope>
    <source>
        <strain evidence="11 12">DSM 20167</strain>
    </source>
</reference>
<comment type="catalytic activity">
    <reaction evidence="9">
        <text>a 5'-end NAD(+)-phospho-ribonucleoside in mRNA + H2O = a 5'-end phospho-adenosine-phospho-ribonucleoside in mRNA + beta-nicotinamide D-ribonucleotide + 2 H(+)</text>
        <dbReference type="Rhea" id="RHEA:60876"/>
        <dbReference type="Rhea" id="RHEA-COMP:15698"/>
        <dbReference type="Rhea" id="RHEA-COMP:15719"/>
        <dbReference type="ChEBI" id="CHEBI:14649"/>
        <dbReference type="ChEBI" id="CHEBI:15377"/>
        <dbReference type="ChEBI" id="CHEBI:15378"/>
        <dbReference type="ChEBI" id="CHEBI:144029"/>
        <dbReference type="ChEBI" id="CHEBI:144051"/>
    </reaction>
    <physiologicalReaction direction="left-to-right" evidence="9">
        <dbReference type="Rhea" id="RHEA:60877"/>
    </physiologicalReaction>
</comment>
<keyword evidence="8" id="KW-0520">NAD</keyword>
<keyword evidence="6 11" id="KW-0378">Hydrolase</keyword>
<dbReference type="Pfam" id="PF09297">
    <property type="entry name" value="Zn_ribbon_NUD"/>
    <property type="match status" value="1"/>
</dbReference>
<dbReference type="InterPro" id="IPR015797">
    <property type="entry name" value="NUDIX_hydrolase-like_dom_sf"/>
</dbReference>
<organism evidence="11 12">
    <name type="scientific">Paeniglutamicibacter sulfureus</name>
    <dbReference type="NCBI Taxonomy" id="43666"/>
    <lineage>
        <taxon>Bacteria</taxon>
        <taxon>Bacillati</taxon>
        <taxon>Actinomycetota</taxon>
        <taxon>Actinomycetes</taxon>
        <taxon>Micrococcales</taxon>
        <taxon>Micrococcaceae</taxon>
        <taxon>Paeniglutamicibacter</taxon>
    </lineage>
</organism>
<dbReference type="InterPro" id="IPR015376">
    <property type="entry name" value="Znr_NADH_PPase"/>
</dbReference>
<comment type="cofactor">
    <cofactor evidence="2">
        <name>Zn(2+)</name>
        <dbReference type="ChEBI" id="CHEBI:29105"/>
    </cofactor>
</comment>
<dbReference type="SUPFAM" id="SSF55811">
    <property type="entry name" value="Nudix"/>
    <property type="match status" value="1"/>
</dbReference>
<comment type="caution">
    <text evidence="11">The sequence shown here is derived from an EMBL/GenBank/DDBJ whole genome shotgun (WGS) entry which is preliminary data.</text>
</comment>
<dbReference type="GO" id="GO:0016787">
    <property type="term" value="F:hydrolase activity"/>
    <property type="evidence" value="ECO:0007669"/>
    <property type="project" value="UniProtKB-KW"/>
</dbReference>
<dbReference type="CDD" id="cd03429">
    <property type="entry name" value="NUDIX_NADH_pyrophosphatase_Nudt13"/>
    <property type="match status" value="1"/>
</dbReference>
<dbReference type="PANTHER" id="PTHR42904">
    <property type="entry name" value="NUDIX HYDROLASE, NUDC SUBFAMILY"/>
    <property type="match status" value="1"/>
</dbReference>
<dbReference type="InterPro" id="IPR020084">
    <property type="entry name" value="NUDIX_hydrolase_CS"/>
</dbReference>
<accession>A0ABU2BNA4</accession>
<evidence type="ECO:0000256" key="9">
    <source>
        <dbReference type="ARBA" id="ARBA00023679"/>
    </source>
</evidence>
<evidence type="ECO:0000256" key="2">
    <source>
        <dbReference type="ARBA" id="ARBA00001947"/>
    </source>
</evidence>
<evidence type="ECO:0000256" key="8">
    <source>
        <dbReference type="ARBA" id="ARBA00023027"/>
    </source>
</evidence>
<dbReference type="PROSITE" id="PS51462">
    <property type="entry name" value="NUDIX"/>
    <property type="match status" value="1"/>
</dbReference>
<name>A0ABU2BNA4_9MICC</name>
<gene>
    <name evidence="11" type="ORF">J2S64_003833</name>
</gene>
<evidence type="ECO:0000313" key="11">
    <source>
        <dbReference type="EMBL" id="MDR7360142.1"/>
    </source>
</evidence>